<accession>A0A9D1FWA6</accession>
<gene>
    <name evidence="1" type="ORF">IAD41_05945</name>
</gene>
<sequence>MYHFPDLDEQTRLNMLSELEFDILTGLFYEPVSMTASGMMSYKRLLKECFEKSTPETLQQKLTSSFFRETDRNGRKIPSNFREMVAFSDFNRYYVRALLLRALSEDKKLCVYRAKQVMHERKQSHLAVNKVYFDKRQIGQMLELFRDYRKLFSSKHELLQPNSGLSLRFVGKP</sequence>
<dbReference type="EMBL" id="DVJO01000130">
    <property type="protein sequence ID" value="HIS83128.1"/>
    <property type="molecule type" value="Genomic_DNA"/>
</dbReference>
<proteinExistence type="predicted"/>
<evidence type="ECO:0000313" key="1">
    <source>
        <dbReference type="EMBL" id="HIS83128.1"/>
    </source>
</evidence>
<comment type="caution">
    <text evidence="1">The sequence shown here is derived from an EMBL/GenBank/DDBJ whole genome shotgun (WGS) entry which is preliminary data.</text>
</comment>
<dbReference type="AlphaFoldDB" id="A0A9D1FWA6"/>
<evidence type="ECO:0000313" key="2">
    <source>
        <dbReference type="Proteomes" id="UP000824139"/>
    </source>
</evidence>
<name>A0A9D1FWA6_9BACT</name>
<reference evidence="1" key="2">
    <citation type="journal article" date="2021" name="PeerJ">
        <title>Extensive microbial diversity within the chicken gut microbiome revealed by metagenomics and culture.</title>
        <authorList>
            <person name="Gilroy R."/>
            <person name="Ravi A."/>
            <person name="Getino M."/>
            <person name="Pursley I."/>
            <person name="Horton D.L."/>
            <person name="Alikhan N.F."/>
            <person name="Baker D."/>
            <person name="Gharbi K."/>
            <person name="Hall N."/>
            <person name="Watson M."/>
            <person name="Adriaenssens E.M."/>
            <person name="Foster-Nyarko E."/>
            <person name="Jarju S."/>
            <person name="Secka A."/>
            <person name="Antonio M."/>
            <person name="Oren A."/>
            <person name="Chaudhuri R.R."/>
            <person name="La Ragione R."/>
            <person name="Hildebrand F."/>
            <person name="Pallen M.J."/>
        </authorList>
    </citation>
    <scope>NUCLEOTIDE SEQUENCE</scope>
    <source>
        <strain evidence="1">CHK152-2994</strain>
    </source>
</reference>
<reference evidence="1" key="1">
    <citation type="submission" date="2020-10" db="EMBL/GenBank/DDBJ databases">
        <authorList>
            <person name="Gilroy R."/>
        </authorList>
    </citation>
    <scope>NUCLEOTIDE SEQUENCE</scope>
    <source>
        <strain evidence="1">CHK152-2994</strain>
    </source>
</reference>
<protein>
    <submittedName>
        <fullName evidence="1">Uncharacterized protein</fullName>
    </submittedName>
</protein>
<organism evidence="1 2">
    <name type="scientific">Candidatus Scatenecus faecavium</name>
    <dbReference type="NCBI Taxonomy" id="2840915"/>
    <lineage>
        <taxon>Bacteria</taxon>
        <taxon>Candidatus Scatenecus</taxon>
    </lineage>
</organism>
<dbReference type="Proteomes" id="UP000824139">
    <property type="component" value="Unassembled WGS sequence"/>
</dbReference>